<dbReference type="InterPro" id="IPR019410">
    <property type="entry name" value="Methyltransf_16"/>
</dbReference>
<protein>
    <recommendedName>
        <fullName evidence="3">protein-histidine N-methyltransferase</fullName>
        <ecNumber evidence="3">2.1.1.85</ecNumber>
    </recommendedName>
</protein>
<sequence>MLLQHKRFSSSAACSTANKSLASPYSFARHVRSRYTGMLMCPAQVVWLYASRHLRPEHSRESRQCQLQRHDMFKFDFDLPSDEAETPSVTPAIDALKTTTASKSFKEHSLDDLLADLPDVISFNTARIDSPNGQIELDRRDLYDARFQMLSDQQQSDAWLGEAVEAPTDLIPGVYEGGLKTWECSLDLVSYLSTLTEQPRSVLELGAGTALPACYVFQSLCRQLASGSQARGHRLHLQDYNDHVLRLMTLPNLLLAYARATSAPPAQQSDMDVRPISPTTSDSSDSDDEDFLEDGEPEETLNRENALELDDAFKAGFRTFLQTHNIELRFFSGDWSQFQSAAIAPEGHDLVLTSETIYNLDTLPVLTSLLRSSLIDSGRALVACKRIYFGVGGGMHDFCAQIDSTAGSYHVVWPSKGSRQANVARCILGVKWAK</sequence>
<dbReference type="GO" id="GO:0018064">
    <property type="term" value="F:protein-L-histidine N-tele-methyltransferase activity"/>
    <property type="evidence" value="ECO:0007669"/>
    <property type="project" value="UniProtKB-EC"/>
</dbReference>
<dbReference type="GO" id="GO:0005737">
    <property type="term" value="C:cytoplasm"/>
    <property type="evidence" value="ECO:0007669"/>
    <property type="project" value="UniProtKB-SubCell"/>
</dbReference>
<dbReference type="InterPro" id="IPR029063">
    <property type="entry name" value="SAM-dependent_MTases_sf"/>
</dbReference>
<dbReference type="SUPFAM" id="SSF53335">
    <property type="entry name" value="S-adenosyl-L-methionine-dependent methyltransferases"/>
    <property type="match status" value="1"/>
</dbReference>
<evidence type="ECO:0000256" key="9">
    <source>
        <dbReference type="ARBA" id="ARBA00038126"/>
    </source>
</evidence>
<evidence type="ECO:0000256" key="6">
    <source>
        <dbReference type="ARBA" id="ARBA00022679"/>
    </source>
</evidence>
<comment type="caution">
    <text evidence="11">The sequence shown here is derived from an EMBL/GenBank/DDBJ whole genome shotgun (WGS) entry which is preliminary data.</text>
</comment>
<dbReference type="InParanoid" id="G7EAK8"/>
<dbReference type="GO" id="GO:0005634">
    <property type="term" value="C:nucleus"/>
    <property type="evidence" value="ECO:0007669"/>
    <property type="project" value="UniProtKB-SubCell"/>
</dbReference>
<evidence type="ECO:0000256" key="8">
    <source>
        <dbReference type="ARBA" id="ARBA00023242"/>
    </source>
</evidence>
<evidence type="ECO:0000256" key="5">
    <source>
        <dbReference type="ARBA" id="ARBA00022603"/>
    </source>
</evidence>
<dbReference type="eggNOG" id="KOG2920">
    <property type="taxonomic scope" value="Eukaryota"/>
</dbReference>
<dbReference type="HOGENOM" id="CLU_038704_1_1_1"/>
<keyword evidence="7" id="KW-0949">S-adenosyl-L-methionine</keyword>
<comment type="subcellular location">
    <subcellularLocation>
        <location evidence="2">Cytoplasm</location>
    </subcellularLocation>
    <subcellularLocation>
        <location evidence="1">Nucleus</location>
    </subcellularLocation>
</comment>
<feature type="region of interest" description="Disordered" evidence="10">
    <location>
        <begin position="265"/>
        <end position="303"/>
    </location>
</feature>
<evidence type="ECO:0000256" key="7">
    <source>
        <dbReference type="ARBA" id="ARBA00022691"/>
    </source>
</evidence>
<keyword evidence="8" id="KW-0539">Nucleus</keyword>
<evidence type="ECO:0000256" key="1">
    <source>
        <dbReference type="ARBA" id="ARBA00004123"/>
    </source>
</evidence>
<dbReference type="OrthoDB" id="1723750at2759"/>
<reference evidence="11 12" key="1">
    <citation type="journal article" date="2011" name="J. Gen. Appl. Microbiol.">
        <title>Draft genome sequencing of the enigmatic basidiomycete Mixia osmundae.</title>
        <authorList>
            <person name="Nishida H."/>
            <person name="Nagatsuka Y."/>
            <person name="Sugiyama J."/>
        </authorList>
    </citation>
    <scope>NUCLEOTIDE SEQUENCE [LARGE SCALE GENOMIC DNA]</scope>
    <source>
        <strain evidence="12">CBS 9802 / IAM 14324 / JCM 22182 / KY 12970</strain>
    </source>
</reference>
<dbReference type="RefSeq" id="XP_014570978.1">
    <property type="nucleotide sequence ID" value="XM_014715492.1"/>
</dbReference>
<comment type="similarity">
    <text evidence="9">Belongs to the methyltransferase superfamily. METTL18 family.</text>
</comment>
<evidence type="ECO:0000256" key="2">
    <source>
        <dbReference type="ARBA" id="ARBA00004496"/>
    </source>
</evidence>
<evidence type="ECO:0000313" key="11">
    <source>
        <dbReference type="EMBL" id="GAA99868.1"/>
    </source>
</evidence>
<evidence type="ECO:0000313" key="12">
    <source>
        <dbReference type="Proteomes" id="UP000009131"/>
    </source>
</evidence>
<feature type="compositionally biased region" description="Acidic residues" evidence="10">
    <location>
        <begin position="284"/>
        <end position="299"/>
    </location>
</feature>
<proteinExistence type="inferred from homology"/>
<name>G7EAK8_MIXOS</name>
<dbReference type="EC" id="2.1.1.85" evidence="3"/>
<dbReference type="Proteomes" id="UP000009131">
    <property type="component" value="Unassembled WGS sequence"/>
</dbReference>
<dbReference type="PANTHER" id="PTHR14614">
    <property type="entry name" value="HEPATOCELLULAR CARCINOMA-ASSOCIATED ANTIGEN"/>
    <property type="match status" value="1"/>
</dbReference>
<reference evidence="11 12" key="2">
    <citation type="journal article" date="2012" name="Open Biol.">
        <title>Characteristics of nucleosomes and linker DNA regions on the genome of the basidiomycete Mixia osmundae revealed by mono- and dinucleosome mapping.</title>
        <authorList>
            <person name="Nishida H."/>
            <person name="Kondo S."/>
            <person name="Matsumoto T."/>
            <person name="Suzuki Y."/>
            <person name="Yoshikawa H."/>
            <person name="Taylor T.D."/>
            <person name="Sugiyama J."/>
        </authorList>
    </citation>
    <scope>NUCLEOTIDE SEQUENCE [LARGE SCALE GENOMIC DNA]</scope>
    <source>
        <strain evidence="12">CBS 9802 / IAM 14324 / JCM 22182 / KY 12970</strain>
    </source>
</reference>
<evidence type="ECO:0000256" key="3">
    <source>
        <dbReference type="ARBA" id="ARBA00012533"/>
    </source>
</evidence>
<dbReference type="AlphaFoldDB" id="G7EAK8"/>
<keyword evidence="6" id="KW-0808">Transferase</keyword>
<evidence type="ECO:0000256" key="10">
    <source>
        <dbReference type="SAM" id="MobiDB-lite"/>
    </source>
</evidence>
<dbReference type="PANTHER" id="PTHR14614:SF39">
    <property type="entry name" value="HISTIDINE PROTEIN METHYLTRANSFERASE 1 HOMOLOG"/>
    <property type="match status" value="1"/>
</dbReference>
<dbReference type="OMA" id="NLLLTWH"/>
<dbReference type="EMBL" id="BABT02000240">
    <property type="protein sequence ID" value="GAA99868.1"/>
    <property type="molecule type" value="Genomic_DNA"/>
</dbReference>
<dbReference type="GO" id="GO:0032259">
    <property type="term" value="P:methylation"/>
    <property type="evidence" value="ECO:0007669"/>
    <property type="project" value="UniProtKB-KW"/>
</dbReference>
<dbReference type="FunCoup" id="G7EAK8">
    <property type="interactions" value="317"/>
</dbReference>
<accession>G7EAK8</accession>
<keyword evidence="4" id="KW-0963">Cytoplasm</keyword>
<organism evidence="11 12">
    <name type="scientific">Mixia osmundae (strain CBS 9802 / IAM 14324 / JCM 22182 / KY 12970)</name>
    <dbReference type="NCBI Taxonomy" id="764103"/>
    <lineage>
        <taxon>Eukaryota</taxon>
        <taxon>Fungi</taxon>
        <taxon>Dikarya</taxon>
        <taxon>Basidiomycota</taxon>
        <taxon>Pucciniomycotina</taxon>
        <taxon>Mixiomycetes</taxon>
        <taxon>Mixiales</taxon>
        <taxon>Mixiaceae</taxon>
        <taxon>Mixia</taxon>
    </lineage>
</organism>
<keyword evidence="5" id="KW-0489">Methyltransferase</keyword>
<dbReference type="Gene3D" id="3.40.50.150">
    <property type="entry name" value="Vaccinia Virus protein VP39"/>
    <property type="match status" value="1"/>
</dbReference>
<dbReference type="STRING" id="764103.G7EAK8"/>
<gene>
    <name evidence="11" type="primary">Mo06571</name>
    <name evidence="11" type="ORF">E5Q_06571</name>
</gene>
<keyword evidence="12" id="KW-1185">Reference proteome</keyword>
<evidence type="ECO:0000256" key="4">
    <source>
        <dbReference type="ARBA" id="ARBA00022490"/>
    </source>
</evidence>